<feature type="compositionally biased region" description="Low complexity" evidence="3">
    <location>
        <begin position="138"/>
        <end position="152"/>
    </location>
</feature>
<feature type="region of interest" description="Disordered" evidence="3">
    <location>
        <begin position="34"/>
        <end position="63"/>
    </location>
</feature>
<evidence type="ECO:0000256" key="3">
    <source>
        <dbReference type="SAM" id="MobiDB-lite"/>
    </source>
</evidence>
<feature type="compositionally biased region" description="Pro residues" evidence="3">
    <location>
        <begin position="331"/>
        <end position="344"/>
    </location>
</feature>
<evidence type="ECO:0000313" key="6">
    <source>
        <dbReference type="EMBL" id="CAB3238406.1"/>
    </source>
</evidence>
<organism evidence="5 7">
    <name type="scientific">Arctia plantaginis</name>
    <name type="common">Wood tiger moth</name>
    <name type="synonym">Phalaena plantaginis</name>
    <dbReference type="NCBI Taxonomy" id="874455"/>
    <lineage>
        <taxon>Eukaryota</taxon>
        <taxon>Metazoa</taxon>
        <taxon>Ecdysozoa</taxon>
        <taxon>Arthropoda</taxon>
        <taxon>Hexapoda</taxon>
        <taxon>Insecta</taxon>
        <taxon>Pterygota</taxon>
        <taxon>Neoptera</taxon>
        <taxon>Endopterygota</taxon>
        <taxon>Lepidoptera</taxon>
        <taxon>Glossata</taxon>
        <taxon>Ditrysia</taxon>
        <taxon>Noctuoidea</taxon>
        <taxon>Erebidae</taxon>
        <taxon>Arctiinae</taxon>
        <taxon>Arctia</taxon>
    </lineage>
</organism>
<dbReference type="InterPro" id="IPR050384">
    <property type="entry name" value="Endophilin_SH3RF"/>
</dbReference>
<feature type="domain" description="SH3" evidence="4">
    <location>
        <begin position="369"/>
        <end position="429"/>
    </location>
</feature>
<dbReference type="AlphaFoldDB" id="A0A8S0ZJG9"/>
<dbReference type="SUPFAM" id="SSF50044">
    <property type="entry name" value="SH3-domain"/>
    <property type="match status" value="2"/>
</dbReference>
<dbReference type="InterPro" id="IPR036028">
    <property type="entry name" value="SH3-like_dom_sf"/>
</dbReference>
<evidence type="ECO:0000259" key="4">
    <source>
        <dbReference type="PROSITE" id="PS50002"/>
    </source>
</evidence>
<dbReference type="InterPro" id="IPR001452">
    <property type="entry name" value="SH3_domain"/>
</dbReference>
<evidence type="ECO:0000256" key="1">
    <source>
        <dbReference type="ARBA" id="ARBA00022443"/>
    </source>
</evidence>
<dbReference type="Proteomes" id="UP000494106">
    <property type="component" value="Unassembled WGS sequence"/>
</dbReference>
<dbReference type="PANTHER" id="PTHR14167">
    <property type="entry name" value="SH3 DOMAIN-CONTAINING"/>
    <property type="match status" value="1"/>
</dbReference>
<dbReference type="OrthoDB" id="27823at2759"/>
<feature type="domain" description="SH3" evidence="4">
    <location>
        <begin position="439"/>
        <end position="496"/>
    </location>
</feature>
<dbReference type="PRINTS" id="PR00452">
    <property type="entry name" value="SH3DOMAIN"/>
</dbReference>
<dbReference type="SMART" id="SM00326">
    <property type="entry name" value="SH3"/>
    <property type="match status" value="2"/>
</dbReference>
<gene>
    <name evidence="5" type="ORF">APLA_LOCUS5282</name>
    <name evidence="6" type="ORF">APLA_LOCUS8201</name>
</gene>
<feature type="region of interest" description="Disordered" evidence="3">
    <location>
        <begin position="1"/>
        <end position="22"/>
    </location>
</feature>
<proteinExistence type="predicted"/>
<protein>
    <recommendedName>
        <fullName evidence="4">SH3 domain-containing protein</fullName>
    </recommendedName>
</protein>
<dbReference type="Proteomes" id="UP000494256">
    <property type="component" value="Unassembled WGS sequence"/>
</dbReference>
<feature type="compositionally biased region" description="Low complexity" evidence="3">
    <location>
        <begin position="164"/>
        <end position="180"/>
    </location>
</feature>
<keyword evidence="1 2" id="KW-0728">SH3 domain</keyword>
<dbReference type="PRINTS" id="PR00499">
    <property type="entry name" value="P67PHOX"/>
</dbReference>
<evidence type="ECO:0000313" key="7">
    <source>
        <dbReference type="Proteomes" id="UP000494106"/>
    </source>
</evidence>
<evidence type="ECO:0000256" key="2">
    <source>
        <dbReference type="PROSITE-ProRule" id="PRU00192"/>
    </source>
</evidence>
<reference evidence="7 8" key="1">
    <citation type="submission" date="2020-04" db="EMBL/GenBank/DDBJ databases">
        <authorList>
            <person name="Wallbank WR R."/>
            <person name="Pardo Diaz C."/>
            <person name="Kozak K."/>
            <person name="Martin S."/>
            <person name="Jiggins C."/>
            <person name="Moest M."/>
            <person name="Warren A I."/>
            <person name="Byers J.R.P. K."/>
            <person name="Montejo-Kovacevich G."/>
            <person name="Yen C E."/>
        </authorList>
    </citation>
    <scope>NUCLEOTIDE SEQUENCE [LARGE SCALE GENOMIC DNA]</scope>
</reference>
<sequence>MDLFKDMKGPTRPAPSIPSIGVNKYSPVTNWDSDPFGADVFEPSPHYTQKKKPPPRPPPPKVGMKHLDVPAKPTHFVRKPTVLSSLLSRKTKTPVNNQYVNNLQLNLTSDFNSDMDSQKMFPKCEPKNVQTGALIDLSSPPSSPTFTTRSSSDGLSVDSFGSDATTSTNHHNTHNGGNASQAESGFEDDFDLFLNSKRSVNREDTLEDFTAIDPFSPQPLVNKPALLKKPTLTRDLYEVSRNSSSQPAVPLLKGPTIIRAKPSRPKPPDNSAILKNTLKGNFPVTMMTVNTTTPIQKVANGFGDSFESKPFSWDDPESSPDRELSPDREPSPPMPTIPPPPPPADIDEEVISVWPTDAPDLATNFDHGDEEPYAIALFDYSTDHPDDLCFSVNSKIKLIRRVDHEWLFGSLRDGAQGLFPSNYVEIKVPLPNEPMPSQPLIGTAVAMYDFEPQQPGDLGFRTGDTIQVRYKINEEWYFGDCNNAKGQFPINYVQMS</sequence>
<dbReference type="PROSITE" id="PS50002">
    <property type="entry name" value="SH3"/>
    <property type="match status" value="2"/>
</dbReference>
<evidence type="ECO:0000313" key="8">
    <source>
        <dbReference type="Proteomes" id="UP000494256"/>
    </source>
</evidence>
<dbReference type="Pfam" id="PF00018">
    <property type="entry name" value="SH3_1"/>
    <property type="match status" value="2"/>
</dbReference>
<evidence type="ECO:0000313" key="5">
    <source>
        <dbReference type="EMBL" id="CAB3233463.1"/>
    </source>
</evidence>
<keyword evidence="7" id="KW-1185">Reference proteome</keyword>
<dbReference type="CDD" id="cd00174">
    <property type="entry name" value="SH3"/>
    <property type="match status" value="1"/>
</dbReference>
<comment type="caution">
    <text evidence="5">The sequence shown here is derived from an EMBL/GenBank/DDBJ whole genome shotgun (WGS) entry which is preliminary data.</text>
</comment>
<feature type="region of interest" description="Disordered" evidence="3">
    <location>
        <begin position="133"/>
        <end position="184"/>
    </location>
</feature>
<dbReference type="Gene3D" id="2.30.30.40">
    <property type="entry name" value="SH3 Domains"/>
    <property type="match status" value="2"/>
</dbReference>
<feature type="region of interest" description="Disordered" evidence="3">
    <location>
        <begin position="306"/>
        <end position="346"/>
    </location>
</feature>
<dbReference type="EMBL" id="CADEBC010000479">
    <property type="protein sequence ID" value="CAB3233463.1"/>
    <property type="molecule type" value="Genomic_DNA"/>
</dbReference>
<dbReference type="EMBL" id="CADEBD010000306">
    <property type="protein sequence ID" value="CAB3238406.1"/>
    <property type="molecule type" value="Genomic_DNA"/>
</dbReference>
<feature type="compositionally biased region" description="Basic and acidic residues" evidence="3">
    <location>
        <begin position="319"/>
        <end position="330"/>
    </location>
</feature>
<accession>A0A8S0ZJG9</accession>
<name>A0A8S0ZJG9_ARCPL</name>